<protein>
    <submittedName>
        <fullName evidence="2">Uncharacterized protein</fullName>
    </submittedName>
</protein>
<feature type="compositionally biased region" description="Pro residues" evidence="1">
    <location>
        <begin position="42"/>
        <end position="51"/>
    </location>
</feature>
<organism evidence="2 3">
    <name type="scientific">Tremella mesenterica</name>
    <name type="common">Jelly fungus</name>
    <dbReference type="NCBI Taxonomy" id="5217"/>
    <lineage>
        <taxon>Eukaryota</taxon>
        <taxon>Fungi</taxon>
        <taxon>Dikarya</taxon>
        <taxon>Basidiomycota</taxon>
        <taxon>Agaricomycotina</taxon>
        <taxon>Tremellomycetes</taxon>
        <taxon>Tremellales</taxon>
        <taxon>Tremellaceae</taxon>
        <taxon>Tremella</taxon>
    </lineage>
</organism>
<feature type="region of interest" description="Disordered" evidence="1">
    <location>
        <begin position="463"/>
        <end position="599"/>
    </location>
</feature>
<dbReference type="OrthoDB" id="2596799at2759"/>
<evidence type="ECO:0000313" key="3">
    <source>
        <dbReference type="Proteomes" id="UP000289152"/>
    </source>
</evidence>
<feature type="compositionally biased region" description="Polar residues" evidence="1">
    <location>
        <begin position="577"/>
        <end position="595"/>
    </location>
</feature>
<dbReference type="InParanoid" id="A0A4Q1BJC8"/>
<proteinExistence type="predicted"/>
<feature type="compositionally biased region" description="Polar residues" evidence="1">
    <location>
        <begin position="478"/>
        <end position="488"/>
    </location>
</feature>
<name>A0A4Q1BJC8_TREME</name>
<dbReference type="AlphaFoldDB" id="A0A4Q1BJC8"/>
<dbReference type="Proteomes" id="UP000289152">
    <property type="component" value="Unassembled WGS sequence"/>
</dbReference>
<feature type="region of interest" description="Disordered" evidence="1">
    <location>
        <begin position="813"/>
        <end position="836"/>
    </location>
</feature>
<reference evidence="2 3" key="1">
    <citation type="submission" date="2016-06" db="EMBL/GenBank/DDBJ databases">
        <title>Evolution of pathogenesis and genome organization in the Tremellales.</title>
        <authorList>
            <person name="Cuomo C."/>
            <person name="Litvintseva A."/>
            <person name="Heitman J."/>
            <person name="Chen Y."/>
            <person name="Sun S."/>
            <person name="Springer D."/>
            <person name="Dromer F."/>
            <person name="Young S."/>
            <person name="Zeng Q."/>
            <person name="Chapman S."/>
            <person name="Gujja S."/>
            <person name="Saif S."/>
            <person name="Birren B."/>
        </authorList>
    </citation>
    <scope>NUCLEOTIDE SEQUENCE [LARGE SCALE GENOMIC DNA]</scope>
    <source>
        <strain evidence="2 3">ATCC 28783</strain>
    </source>
</reference>
<evidence type="ECO:0000256" key="1">
    <source>
        <dbReference type="SAM" id="MobiDB-lite"/>
    </source>
</evidence>
<dbReference type="PANTHER" id="PTHR38696:SF1">
    <property type="entry name" value="MEDIATOR OF RNA POLYMERASE II TRANSCRIPTION SUBUNIT 13"/>
    <property type="match status" value="1"/>
</dbReference>
<comment type="caution">
    <text evidence="2">The sequence shown here is derived from an EMBL/GenBank/DDBJ whole genome shotgun (WGS) entry which is preliminary data.</text>
</comment>
<feature type="region of interest" description="Disordered" evidence="1">
    <location>
        <begin position="1"/>
        <end position="60"/>
    </location>
</feature>
<keyword evidence="3" id="KW-1185">Reference proteome</keyword>
<evidence type="ECO:0000313" key="2">
    <source>
        <dbReference type="EMBL" id="RXK37803.1"/>
    </source>
</evidence>
<dbReference type="VEuPathDB" id="FungiDB:TREMEDRAFT_58434"/>
<dbReference type="STRING" id="5217.A0A4Q1BJC8"/>
<dbReference type="PANTHER" id="PTHR38696">
    <property type="entry name" value="MEDIATOR OF RNA POLYMERASE II TRANSCRIPTION SUBUNIT 13"/>
    <property type="match status" value="1"/>
</dbReference>
<gene>
    <name evidence="2" type="ORF">M231_04959</name>
</gene>
<sequence>MPPDSSQSSPESKSKTEKKQRKSWFSLSRNSKEHVRSRSPPKSSPTAPPSQPQERFRPISWKPNRIETLYVSPSERNLYLAAMSQLDQAPPPLPLWSDPAPSLPQVVPQTFDLIPNSLAQQAMKTSDIHPLTTRPMSPKLVTSPEMSLNSPGLMVRDEFRRLPPPRTRQHALLALQLPNGLKFTGFGVTTLIAVDEVLKEGWGLGVGKRSETVENLAQRGENEGHVASWRVSLRGQVWKRKGSEELDSIRLVLAILTVLGVHGWVLVGNLQAASTKKDAHNLLFAYSPEHLIAPPTFFAISFPLPDRVSIISPPPKSTPALISAVRNSIVQSPHSRSGTAGTTSSDMTAGVASTAPSSAIRSRHGSKLKGIKLEGWVHEGVYRFWIDGMRRWLGNGVKRKVFDSLQPQLLTKIVSALAANHYVLAGSIPLYPLSKGRDVLFFSSLPGSGLTFRDTFRFKALDSSPLSSTPGTPVFVSPHQTPPQSVVNPRNVDAENRKLPWQSIITSPREGGSPHGSGQITPPKPISPLTPDQALAEDARRRTESAGSARPLIPNAAQGDTRRRGILLKKNSRNRNRTASGNESKVSSRQPSDSQPIHVGDDRAVEDERWSMVDPPVLVAPDNGDAQPRRSTGPSMEQGRLSPSKGTTDSGESVYLDADNQRVSEDQEPERISELALADRLQLGKPIRPESSQELPALSPKSANRARHAIVDTNGPGVQSVMGSIGVTSTLLGYGGPTPGEQGRMSQHHVDEHGVKRDVINGEVSPPMEGEEVRGKEKEVMRKVWDDSMDMWVNVPEDDPRVQEFRVGSLRSEKTGSGIGNGTLGHGSARTKVIIN</sequence>
<feature type="compositionally biased region" description="Low complexity" evidence="1">
    <location>
        <begin position="1"/>
        <end position="11"/>
    </location>
</feature>
<accession>A0A4Q1BJC8</accession>
<feature type="compositionally biased region" description="Basic residues" evidence="1">
    <location>
        <begin position="564"/>
        <end position="576"/>
    </location>
</feature>
<dbReference type="EMBL" id="SDIL01000060">
    <property type="protein sequence ID" value="RXK37803.1"/>
    <property type="molecule type" value="Genomic_DNA"/>
</dbReference>
<feature type="region of interest" description="Disordered" evidence="1">
    <location>
        <begin position="615"/>
        <end position="669"/>
    </location>
</feature>
<feature type="compositionally biased region" description="Basic and acidic residues" evidence="1">
    <location>
        <begin position="659"/>
        <end position="669"/>
    </location>
</feature>